<evidence type="ECO:0000259" key="3">
    <source>
        <dbReference type="Pfam" id="PF20233"/>
    </source>
</evidence>
<evidence type="ECO:0000256" key="2">
    <source>
        <dbReference type="SAM" id="Phobius"/>
    </source>
</evidence>
<gene>
    <name evidence="4" type="ORF">L228DRAFT_158416</name>
</gene>
<dbReference type="Proteomes" id="UP000076632">
    <property type="component" value="Unassembled WGS sequence"/>
</dbReference>
<dbReference type="Pfam" id="PF20233">
    <property type="entry name" value="DUF6590"/>
    <property type="match status" value="1"/>
</dbReference>
<dbReference type="OrthoDB" id="3559580at2759"/>
<dbReference type="GeneID" id="28894509"/>
<reference evidence="4 5" key="1">
    <citation type="journal article" date="2016" name="Fungal Biol.">
        <title>The genome of Xylona heveae provides a window into fungal endophytism.</title>
        <authorList>
            <person name="Gazis R."/>
            <person name="Kuo A."/>
            <person name="Riley R."/>
            <person name="LaButti K."/>
            <person name="Lipzen A."/>
            <person name="Lin J."/>
            <person name="Amirebrahimi M."/>
            <person name="Hesse C.N."/>
            <person name="Spatafora J.W."/>
            <person name="Henrissat B."/>
            <person name="Hainaut M."/>
            <person name="Grigoriev I.V."/>
            <person name="Hibbett D.S."/>
        </authorList>
    </citation>
    <scope>NUCLEOTIDE SEQUENCE [LARGE SCALE GENOMIC DNA]</scope>
    <source>
        <strain evidence="4 5">TC161</strain>
    </source>
</reference>
<feature type="transmembrane region" description="Helical" evidence="2">
    <location>
        <begin position="20"/>
        <end position="40"/>
    </location>
</feature>
<dbReference type="EMBL" id="KV407460">
    <property type="protein sequence ID" value="KZF21715.1"/>
    <property type="molecule type" value="Genomic_DNA"/>
</dbReference>
<name>A0A165G439_XYLHT</name>
<feature type="compositionally biased region" description="Polar residues" evidence="1">
    <location>
        <begin position="94"/>
        <end position="133"/>
    </location>
</feature>
<accession>A0A165G439</accession>
<sequence length="409" mass="45630">MFTIRTKSIAAGPYRLSKILHYFHCIQIICSVLIFVLLLYTTTPTLPHDFLLRCRRTTGTGVLPQIAKAAKRFRNHNCVEELLLTGKSSDRYTPRSSQVQSSFTQSAYAPGYPSQSTPGAWQQYGQSNSNERNTYGPRNVPHDSQRGIGRGGSHSNVTSMPWSQPEGGRFGSSAYGYDNQGTMPSSSRPQQVIPAIVSPSVHYHYQTGSGTPNHSTPFLSRPNNLERNTSNHEASEIPRNVIRQLDSDYKLQPRSFFRVGRVFITPWSETAGENTPDDASYFTYGSLGQGVIQKVRRFIIVQQNPEATHCVCVPICTYGKRGATKPGLNQSAHAIVYEGAKPPKKEAGEENMTKDPIRIRASPGVTLHRRSRVNFGKPQSVELNCLVMNLGQVHEESQSIFQTYYENSR</sequence>
<organism evidence="4 5">
    <name type="scientific">Xylona heveae (strain CBS 132557 / TC161)</name>
    <dbReference type="NCBI Taxonomy" id="1328760"/>
    <lineage>
        <taxon>Eukaryota</taxon>
        <taxon>Fungi</taxon>
        <taxon>Dikarya</taxon>
        <taxon>Ascomycota</taxon>
        <taxon>Pezizomycotina</taxon>
        <taxon>Xylonomycetes</taxon>
        <taxon>Xylonales</taxon>
        <taxon>Xylonaceae</taxon>
        <taxon>Xylona</taxon>
    </lineage>
</organism>
<evidence type="ECO:0000313" key="4">
    <source>
        <dbReference type="EMBL" id="KZF21715.1"/>
    </source>
</evidence>
<dbReference type="InParanoid" id="A0A165G439"/>
<proteinExistence type="predicted"/>
<feature type="domain" description="DUF6590" evidence="3">
    <location>
        <begin position="254"/>
        <end position="401"/>
    </location>
</feature>
<dbReference type="STRING" id="1328760.A0A165G439"/>
<protein>
    <recommendedName>
        <fullName evidence="3">DUF6590 domain-containing protein</fullName>
    </recommendedName>
</protein>
<feature type="compositionally biased region" description="Polar residues" evidence="1">
    <location>
        <begin position="153"/>
        <end position="162"/>
    </location>
</feature>
<dbReference type="PANTHER" id="PTHR35391:SF5">
    <property type="entry name" value="DUF6590 DOMAIN-CONTAINING PROTEIN"/>
    <property type="match status" value="1"/>
</dbReference>
<dbReference type="AlphaFoldDB" id="A0A165G439"/>
<keyword evidence="5" id="KW-1185">Reference proteome</keyword>
<keyword evidence="2" id="KW-1133">Transmembrane helix</keyword>
<dbReference type="PANTHER" id="PTHR35391">
    <property type="entry name" value="C2H2-TYPE DOMAIN-CONTAINING PROTEIN-RELATED"/>
    <property type="match status" value="1"/>
</dbReference>
<feature type="region of interest" description="Disordered" evidence="1">
    <location>
        <begin position="90"/>
        <end position="164"/>
    </location>
</feature>
<dbReference type="InterPro" id="IPR046497">
    <property type="entry name" value="DUF6590"/>
</dbReference>
<evidence type="ECO:0000313" key="5">
    <source>
        <dbReference type="Proteomes" id="UP000076632"/>
    </source>
</evidence>
<keyword evidence="2" id="KW-0812">Transmembrane</keyword>
<dbReference type="RefSeq" id="XP_018187270.1">
    <property type="nucleotide sequence ID" value="XM_018329372.1"/>
</dbReference>
<keyword evidence="2" id="KW-0472">Membrane</keyword>
<evidence type="ECO:0000256" key="1">
    <source>
        <dbReference type="SAM" id="MobiDB-lite"/>
    </source>
</evidence>